<dbReference type="EMBL" id="MU004361">
    <property type="protein sequence ID" value="KAF2654596.1"/>
    <property type="molecule type" value="Genomic_DNA"/>
</dbReference>
<dbReference type="AlphaFoldDB" id="A0A6A6T3X0"/>
<protein>
    <recommendedName>
        <fullName evidence="4">Glycine-rich cell wall structural protein 1</fullName>
    </recommendedName>
</protein>
<feature type="compositionally biased region" description="Basic and acidic residues" evidence="1">
    <location>
        <begin position="300"/>
        <end position="317"/>
    </location>
</feature>
<sequence length="353" mass="35850">METLSNVASAASKAIFGEQNNPQATTQGNETLGQEPISGSQGKGTVNEPFDQGNSENPTSTTPATSTNDNNSSGLTGSTSSGLTDRTSSGLTGNTSTGLTGDTSSGLTDTSSNDKSSSGLTGTSTTDTTSSSNPTGMSSSDLPNNPTSVAAGGEPNPLSSTDKTGVTAGREGEATKGSDIIPTERQENPGAAPASGSGPEFKQQGADKPGDAPTGVEEGAVKEKKNEAEDLLAKKDPNDHSGEPLKVHGETQAERRESKVGNPGGQEHGKDEPKGTGEQWVKTSGLAVDGGDFDATKPGAGREADRLLEEKGIHKSEPGQPTPEPLAGASKTSDKPSVTQKLKDKLHIGHKDK</sequence>
<evidence type="ECO:0000313" key="2">
    <source>
        <dbReference type="EMBL" id="KAF2654596.1"/>
    </source>
</evidence>
<dbReference type="Proteomes" id="UP000799324">
    <property type="component" value="Unassembled WGS sequence"/>
</dbReference>
<organism evidence="2 3">
    <name type="scientific">Lophiostoma macrostomum CBS 122681</name>
    <dbReference type="NCBI Taxonomy" id="1314788"/>
    <lineage>
        <taxon>Eukaryota</taxon>
        <taxon>Fungi</taxon>
        <taxon>Dikarya</taxon>
        <taxon>Ascomycota</taxon>
        <taxon>Pezizomycotina</taxon>
        <taxon>Dothideomycetes</taxon>
        <taxon>Pleosporomycetidae</taxon>
        <taxon>Pleosporales</taxon>
        <taxon>Lophiostomataceae</taxon>
        <taxon>Lophiostoma</taxon>
    </lineage>
</organism>
<gene>
    <name evidence="2" type="ORF">K491DRAFT_693640</name>
</gene>
<feature type="compositionally biased region" description="Basic and acidic residues" evidence="1">
    <location>
        <begin position="341"/>
        <end position="353"/>
    </location>
</feature>
<dbReference type="OrthoDB" id="5388207at2759"/>
<evidence type="ECO:0000313" key="3">
    <source>
        <dbReference type="Proteomes" id="UP000799324"/>
    </source>
</evidence>
<feature type="compositionally biased region" description="Polar residues" evidence="1">
    <location>
        <begin position="18"/>
        <end position="44"/>
    </location>
</feature>
<feature type="compositionally biased region" description="Basic and acidic residues" evidence="1">
    <location>
        <begin position="170"/>
        <end position="187"/>
    </location>
</feature>
<evidence type="ECO:0000256" key="1">
    <source>
        <dbReference type="SAM" id="MobiDB-lite"/>
    </source>
</evidence>
<feature type="region of interest" description="Disordered" evidence="1">
    <location>
        <begin position="1"/>
        <end position="353"/>
    </location>
</feature>
<name>A0A6A6T3X0_9PLEO</name>
<proteinExistence type="predicted"/>
<evidence type="ECO:0008006" key="4">
    <source>
        <dbReference type="Google" id="ProtNLM"/>
    </source>
</evidence>
<feature type="compositionally biased region" description="Basic and acidic residues" evidence="1">
    <location>
        <begin position="219"/>
        <end position="259"/>
    </location>
</feature>
<feature type="compositionally biased region" description="Low complexity" evidence="1">
    <location>
        <begin position="54"/>
        <end position="140"/>
    </location>
</feature>
<keyword evidence="3" id="KW-1185">Reference proteome</keyword>
<accession>A0A6A6T3X0</accession>
<reference evidence="2" key="1">
    <citation type="journal article" date="2020" name="Stud. Mycol.">
        <title>101 Dothideomycetes genomes: a test case for predicting lifestyles and emergence of pathogens.</title>
        <authorList>
            <person name="Haridas S."/>
            <person name="Albert R."/>
            <person name="Binder M."/>
            <person name="Bloem J."/>
            <person name="Labutti K."/>
            <person name="Salamov A."/>
            <person name="Andreopoulos B."/>
            <person name="Baker S."/>
            <person name="Barry K."/>
            <person name="Bills G."/>
            <person name="Bluhm B."/>
            <person name="Cannon C."/>
            <person name="Castanera R."/>
            <person name="Culley D."/>
            <person name="Daum C."/>
            <person name="Ezra D."/>
            <person name="Gonzalez J."/>
            <person name="Henrissat B."/>
            <person name="Kuo A."/>
            <person name="Liang C."/>
            <person name="Lipzen A."/>
            <person name="Lutzoni F."/>
            <person name="Magnuson J."/>
            <person name="Mondo S."/>
            <person name="Nolan M."/>
            <person name="Ohm R."/>
            <person name="Pangilinan J."/>
            <person name="Park H.-J."/>
            <person name="Ramirez L."/>
            <person name="Alfaro M."/>
            <person name="Sun H."/>
            <person name="Tritt A."/>
            <person name="Yoshinaga Y."/>
            <person name="Zwiers L.-H."/>
            <person name="Turgeon B."/>
            <person name="Goodwin S."/>
            <person name="Spatafora J."/>
            <person name="Crous P."/>
            <person name="Grigoriev I."/>
        </authorList>
    </citation>
    <scope>NUCLEOTIDE SEQUENCE</scope>
    <source>
        <strain evidence="2">CBS 122681</strain>
    </source>
</reference>